<gene>
    <name evidence="3" type="ORF">ABEG17_06470</name>
</gene>
<evidence type="ECO:0000313" key="3">
    <source>
        <dbReference type="EMBL" id="XBO44978.1"/>
    </source>
</evidence>
<feature type="transmembrane region" description="Helical" evidence="2">
    <location>
        <begin position="172"/>
        <end position="193"/>
    </location>
</feature>
<feature type="region of interest" description="Disordered" evidence="1">
    <location>
        <begin position="65"/>
        <end position="86"/>
    </location>
</feature>
<protein>
    <submittedName>
        <fullName evidence="3">Uncharacterized protein</fullName>
    </submittedName>
</protein>
<keyword evidence="2" id="KW-0812">Transmembrane</keyword>
<keyword evidence="2" id="KW-1133">Transmembrane helix</keyword>
<evidence type="ECO:0000256" key="1">
    <source>
        <dbReference type="SAM" id="MobiDB-lite"/>
    </source>
</evidence>
<dbReference type="AlphaFoldDB" id="A0AAU7JXH3"/>
<evidence type="ECO:0000256" key="2">
    <source>
        <dbReference type="SAM" id="Phobius"/>
    </source>
</evidence>
<dbReference type="EMBL" id="CP157483">
    <property type="protein sequence ID" value="XBO44978.1"/>
    <property type="molecule type" value="Genomic_DNA"/>
</dbReference>
<accession>A0AAU7JXH3</accession>
<proteinExistence type="predicted"/>
<organism evidence="3">
    <name type="scientific">Pedococcus sp. KACC 23699</name>
    <dbReference type="NCBI Taxonomy" id="3149228"/>
    <lineage>
        <taxon>Bacteria</taxon>
        <taxon>Bacillati</taxon>
        <taxon>Actinomycetota</taxon>
        <taxon>Actinomycetes</taxon>
        <taxon>Micrococcales</taxon>
        <taxon>Intrasporangiaceae</taxon>
        <taxon>Pedococcus</taxon>
    </lineage>
</organism>
<name>A0AAU7JXH3_9MICO</name>
<keyword evidence="2" id="KW-0472">Membrane</keyword>
<reference evidence="3" key="1">
    <citation type="submission" date="2024-05" db="EMBL/GenBank/DDBJ databases">
        <authorList>
            <person name="Kim S."/>
            <person name="Heo J."/>
            <person name="Choi H."/>
            <person name="Choi Y."/>
            <person name="Kwon S.-W."/>
            <person name="Kim Y."/>
        </authorList>
    </citation>
    <scope>NUCLEOTIDE SEQUENCE</scope>
    <source>
        <strain evidence="3">KACC 23699</strain>
    </source>
</reference>
<feature type="transmembrane region" description="Helical" evidence="2">
    <location>
        <begin position="116"/>
        <end position="136"/>
    </location>
</feature>
<sequence>MTWIVVPSITGGWDVFTTGTNEAVAHAESAEAAASAAARRAGTDGWAVIMGANGRPQRELRVDANGVLTDNSDVKRSNPVDAADADKPNPVLEAVERVHTDWDDADKWTGRVMSKWLPLVALIVGPSLNGLIRPAIASQTTFVGVFFSTLAWSLGIAMPIIMLGTFEPENPLAGGAIVVGCLYLGMYVAQSVGEGTYTESVPLNGTWANSGTQLHLIGIAWDFVHAAMVSFGVIGALIGAVSGGVFGRWVCTHVLGVD</sequence>
<feature type="transmembrane region" description="Helical" evidence="2">
    <location>
        <begin position="142"/>
        <end position="165"/>
    </location>
</feature>
<feature type="transmembrane region" description="Helical" evidence="2">
    <location>
        <begin position="213"/>
        <end position="238"/>
    </location>
</feature>
<dbReference type="RefSeq" id="WP_406832464.1">
    <property type="nucleotide sequence ID" value="NZ_CP157483.1"/>
</dbReference>